<evidence type="ECO:0000256" key="1">
    <source>
        <dbReference type="ARBA" id="ARBA00022786"/>
    </source>
</evidence>
<feature type="compositionally biased region" description="Polar residues" evidence="3">
    <location>
        <begin position="2404"/>
        <end position="2413"/>
    </location>
</feature>
<feature type="domain" description="HECT" evidence="6">
    <location>
        <begin position="3097"/>
        <end position="3462"/>
    </location>
</feature>
<protein>
    <submittedName>
        <fullName evidence="7">Uncharacterized protein</fullName>
    </submittedName>
</protein>
<evidence type="ECO:0000256" key="3">
    <source>
        <dbReference type="SAM" id="MobiDB-lite"/>
    </source>
</evidence>
<dbReference type="PANTHER" id="PTHR46654:SF1">
    <property type="entry name" value="E3 UBIQUITIN-PROTEIN LIGASE HECTD3"/>
    <property type="match status" value="1"/>
</dbReference>
<reference evidence="7 8" key="1">
    <citation type="journal article" date="2024" name="Science">
        <title>Giant polyketide synthase enzymes in the biosynthesis of giant marine polyether toxins.</title>
        <authorList>
            <person name="Fallon T.R."/>
            <person name="Shende V.V."/>
            <person name="Wierzbicki I.H."/>
            <person name="Pendleton A.L."/>
            <person name="Watervoot N.F."/>
            <person name="Auber R.P."/>
            <person name="Gonzalez D.J."/>
            <person name="Wisecaver J.H."/>
            <person name="Moore B.S."/>
        </authorList>
    </citation>
    <scope>NUCLEOTIDE SEQUENCE [LARGE SCALE GENOMIC DNA]</scope>
    <source>
        <strain evidence="7 8">12B1</strain>
    </source>
</reference>
<proteinExistence type="predicted"/>
<dbReference type="InterPro" id="IPR009060">
    <property type="entry name" value="UBA-like_sf"/>
</dbReference>
<sequence length="3462" mass="374477">MFPVDVAVLTHRARASRTDRAQDSALANLLVDGECKMESASRALPSAAQTTPAGAMLILPIGYEQKLQATTLKLYYVDHMCRMTSWIDPRQQAAAADLPSHESIHRVEEELQLLCSAAVGPEDFRASLDLALRNVFAFFERAEEPKGYCNDSRIHLLQLMHRATAQRLLAGVSATTHADAVASCFLHMPAQASTDVVEREISKLGKHVDKELLDLYTKGFLGPKVPHIERVLLRLDNISTNGLRIQQLRGSSRERSTSPVREACQSLESRLAACFSSPKIDSELRWVVIHTQLAFAEATGMLRPLLSAILAMRVHGQATDGSNETSAPGLSERVQRLEASLRADYEKQLESANFVLMYHPYRCSLKALLEKYWGEAHEMPQRLQAFCATLGVTNLGDSFISGRRPSLSFTMRSSGAPKPALSVDAATAALLVRAAAYAVPVEHALLGRPPPDVATPHAAALQFAAALAAMGEAAVEKDSTLLSFGLAWHQAVQADGETLDALARLTADLLGAAPAALASLSSDRLRALCSILRLLRVHLVALWAHAIPLPPHAAAIATLRLSLLPLLAPAATSPPAASLAGRVCTEAVCVLLAASRSLWPSLAHQRAIAEFHLAAAAAGAAPPPLALALISGLLRLLATRPRVSYLAVPPRRDEGKWGGEGAAEGEAEAAAAEAEVAELVALWGCGAAQAEECARAAAQPEADFFSRLLRAAIGHAHACVAAAALPPPPPSPSPHPPPPPAAAAHGLLLLFVGLLQELAARAAVYEEPLATVRVAAAALLLEAPALLRGEAEAALGGTCVGEPLLFLLDSLALLTVETNAFALALLPPLHALAKAIEELGVRGADAPPAAASLSTGDALESAHPLPAAPPPLRQVVTLPGARHLSVSFDGQCATHDFDVVSVELPAPPLPAEWSLEAELAELADPPPSDQLELQARRAEYKGDASVAYALYLSLFDSGKSLEHLLSAARVALRLMHHPHKACAILQALLADHQQPESNGSDVVADAQALLEEARKAADADIGKRIAFSGPSAKWPRRELIVPGDTCTIVFAPSGISSDDSAGDEYFTQRPKDGLGEPLIVGSLSEQSDDAQMELVEGMSSKGEGASAPDDGMLTIHAERPEHARIQGRVVRRMRAASRPSWHRVMRLMPQILSLARQLKLREESPTWGFKVEVRAWSPASEGHSLLPRLRCSVGGLMARYSAALIAATPLTQDEIKLQRWLSSPLFECHPMNGSLSAAAIATKLLVPPSYPIIGVVQAIAAGAEQPEQLATAEATFIEELCKSSGKANRLHLRMLDMSCTRSVKQHAREEGSHNKQQRVLIAWLLKQRGLLRMCTELQDTNDELSGAMPALRPLKDAWKDALDLHAELEAELKKQYGDSYSPRHIDQLANLLLQAAPAKGGGELRVSKSAETSGTRSPLSQEVLLWVSSRQDLSTLLNCFGYQQQRAIKRAIGFRYMAATLRRFSYSDAIVTFALRVLKQAFRAMSIDGVLPKSGPSHQHYSSNTSRAGNQCSRLLRRAWVRLLDALTAMLESTGDLQEASERVAETLGRKLALQVLHMPLDEHDQKLVVQSPLLRHLQLNAQSAVGMDAVASRLLWVSLAAQCLKPDREMSSADAEVVTTRSAPHQGIIGMIAALSRLGRKSATAGRALHAQAAVGDAAGLLLELLLANLTVVLRWAALHGGAVEVKRGVVESDALMVADDDDATTARMIGEAQAEAVGRGAVAGSSDPAVASEDSVAAQRLEHEKGLLLILGLLFFASTESKAVCASLAEPRWLEQLLAIPHYSSPRNIRVCMRLLARALPATQPATTIVPPPAAAVQLEECVEPGMPLVAFVLDLIGRELTGHGHLLAFGGDHGGKARWRSSLAWQAIVEAAVALLRRLLFAENWRPHLLETLVEAVKRGAAQLLDNTLYTPTAEVRNAIAAFSVLGGHVHSLVPGARVSVRSQAAEKNQSGTVVSAGSTAGDILVVMDAGAQQWRNPMRASIDSLVVRPQVTVQAAMIGQLLPELLEKGYRPFLRLKPEDEAARTPLGSLLYSRALASLQVLCEDSSGVHAVIEANLMPDLIICAVRPIPIDYAISLEPLQRQLLDAELVLRELASARRPPSRLSLSKGQATKLIRRREAYDKASRFDPIVSSATSWASRYFEGRVALSLAPLPRVDDDVPSAPPTQQETRPSAASARPSQLQRSPSWEKAEGLRMMSIAMGFEFSVGLCKRALQQTRGNHDLAISWMLDHPDAKPVPEPELPQHIEAALAAMQAAREAQSEWFITPESLNPPRPRPPPPPPPPPAHPPRTQLLSVTRPVSGPQSFRMRPGQEILVADPHGNRYRCRVPENVVPGQTFHVQVPLPAPPPPAVEEPPAPTAQFGEFLPSTENIWLDTSRSAGDRRSPLHAGKVASPVWRSSPDSSVSAPKGSSSLLAEEVYFGAPLRLGVHDVPPHLCGLVGRVASSDSSGVRLVVRDPNTDALLLYSTSAAALALPEESLCRAVGIGMSAESMTHFCSKAQTALGVLSMRRAMLSVGVVRGEEDGIDDDSANSLAKISSQLDDPRQLMVMLKLALAAGGDGFESLFDGLRPLIQSPPEKLKQLPSMLCKDAITHVRNEGIANVQTAESVHPYVHAQHLPQGATSHLATLQVSGASALRVEVDGRTALPPGIRIIARTSERPPYVFQVLYTPNPTHTGSGGVITVPGDTVYVLLESVPDNTVAMAQKFWGWAVRATGERWAPPPEREVMRAPLPVGWPLLNMILELSPAVLKATEVFTMLYDILRHPNAIGKEYAAAMLLKLLRLAPSREDPRKDWQVEKLVPLYLAVELYAKHKDEAGLLPRHAQLYAEILGALPGSGSCTQACESAEVDSAASLLDWKSRPSALPKEAATLYRKIARIDNFTIALLYGYKQALGGGMGKGPLPSCIRALPPQAACAFAWQHTKVLSKSDIFTPSLDEKLIQLAQIVMKQRELQGLSDVKPEFLNFAHNEEVALKCDSLLSLELSHVRQRWRAILDFNERLQEVFCYVHTGWTAQPHTLGARICALRTLVLWDAKIKIWEAALPKPPPDAGVVHVGTVVSLNRFAAEAAAKWETNAAKKLMFDQLFEQLDRVNPKLIQRTDRGFKVKFVGEASDDYGGPYREALTNICAELQSEDSELLVLCPNGQHGLGLNRSSYTVRPSATSYGQLTKFSFLGKLMGCALLQKQASLDLELCPHFWKQLVSIDLEPSDLAEFDDAEYNSLQRLRYIDVTDGVDAELFGDLFFNTFEVTLSDGTVMELMDNGRSKNVTFHNRHTYCNLAIAARLHEGTTQCHAVLAGLRTVVPSIRLLSLMTGHDLELLTCGEAAIDLQMLKRHTSYGASLPGGANEPHIRLFWQVLEELDAEERRQFLAFSWGRNRLPLTDADWGGNTMKIHTLETPKPNGHFPVAHTCFFSIEWPKYTTREIAKDKLLYAIRNCRAIDADNTAEGRRNMGANAFS</sequence>
<evidence type="ECO:0000259" key="4">
    <source>
        <dbReference type="PROSITE" id="PS50020"/>
    </source>
</evidence>
<dbReference type="SUPFAM" id="SSF46934">
    <property type="entry name" value="UBA-like"/>
    <property type="match status" value="1"/>
</dbReference>
<evidence type="ECO:0000313" key="7">
    <source>
        <dbReference type="EMBL" id="KAL1499142.1"/>
    </source>
</evidence>
<dbReference type="InterPro" id="IPR001202">
    <property type="entry name" value="WW_dom"/>
</dbReference>
<dbReference type="InterPro" id="IPR042469">
    <property type="entry name" value="HECTD3"/>
</dbReference>
<gene>
    <name evidence="7" type="ORF">AB1Y20_013653</name>
</gene>
<dbReference type="InterPro" id="IPR000569">
    <property type="entry name" value="HECT_dom"/>
</dbReference>
<feature type="region of interest" description="Disordered" evidence="3">
    <location>
        <begin position="2158"/>
        <end position="2193"/>
    </location>
</feature>
<dbReference type="EMBL" id="JBGBPQ010000026">
    <property type="protein sequence ID" value="KAL1499142.1"/>
    <property type="molecule type" value="Genomic_DNA"/>
</dbReference>
<feature type="compositionally biased region" description="Polar residues" evidence="3">
    <location>
        <begin position="2169"/>
        <end position="2190"/>
    </location>
</feature>
<accession>A0AB34IJ93</accession>
<evidence type="ECO:0000313" key="8">
    <source>
        <dbReference type="Proteomes" id="UP001515480"/>
    </source>
</evidence>
<dbReference type="PROSITE" id="PS50030">
    <property type="entry name" value="UBA"/>
    <property type="match status" value="1"/>
</dbReference>
<evidence type="ECO:0000256" key="2">
    <source>
        <dbReference type="PROSITE-ProRule" id="PRU00104"/>
    </source>
</evidence>
<feature type="compositionally biased region" description="Pro residues" evidence="3">
    <location>
        <begin position="2274"/>
        <end position="2292"/>
    </location>
</feature>
<dbReference type="SUPFAM" id="SSF56204">
    <property type="entry name" value="Hect, E3 ligase catalytic domain"/>
    <property type="match status" value="1"/>
</dbReference>
<feature type="region of interest" description="Disordered" evidence="3">
    <location>
        <begin position="2382"/>
        <end position="2413"/>
    </location>
</feature>
<dbReference type="PROSITE" id="PS50237">
    <property type="entry name" value="HECT"/>
    <property type="match status" value="1"/>
</dbReference>
<dbReference type="InterPro" id="IPR015940">
    <property type="entry name" value="UBA"/>
</dbReference>
<dbReference type="Gene3D" id="3.30.2160.10">
    <property type="entry name" value="Hect, E3 ligase catalytic domain"/>
    <property type="match status" value="1"/>
</dbReference>
<dbReference type="PROSITE" id="PS50020">
    <property type="entry name" value="WW_DOMAIN_2"/>
    <property type="match status" value="1"/>
</dbReference>
<dbReference type="GO" id="GO:0004842">
    <property type="term" value="F:ubiquitin-protein transferase activity"/>
    <property type="evidence" value="ECO:0007669"/>
    <property type="project" value="InterPro"/>
</dbReference>
<comment type="caution">
    <text evidence="7">The sequence shown here is derived from an EMBL/GenBank/DDBJ whole genome shotgun (WGS) entry which is preliminary data.</text>
</comment>
<dbReference type="InterPro" id="IPR035983">
    <property type="entry name" value="Hect_E3_ubiquitin_ligase"/>
</dbReference>
<feature type="active site" description="Glycyl thioester intermediate" evidence="2">
    <location>
        <position position="3415"/>
    </location>
</feature>
<evidence type="ECO:0000259" key="6">
    <source>
        <dbReference type="PROSITE" id="PS50237"/>
    </source>
</evidence>
<feature type="domain" description="UBA" evidence="5">
    <location>
        <begin position="2203"/>
        <end position="2235"/>
    </location>
</feature>
<feature type="domain" description="WW" evidence="4">
    <location>
        <begin position="57"/>
        <end position="91"/>
    </location>
</feature>
<feature type="region of interest" description="Disordered" evidence="3">
    <location>
        <begin position="2271"/>
        <end position="2310"/>
    </location>
</feature>
<dbReference type="SMART" id="SM00119">
    <property type="entry name" value="HECTc"/>
    <property type="match status" value="1"/>
</dbReference>
<dbReference type="Gene3D" id="3.30.2410.10">
    <property type="entry name" value="Hect, E3 ligase catalytic domain"/>
    <property type="match status" value="1"/>
</dbReference>
<name>A0AB34IJ93_PRYPA</name>
<dbReference type="Proteomes" id="UP001515480">
    <property type="component" value="Unassembled WGS sequence"/>
</dbReference>
<organism evidence="7 8">
    <name type="scientific">Prymnesium parvum</name>
    <name type="common">Toxic golden alga</name>
    <dbReference type="NCBI Taxonomy" id="97485"/>
    <lineage>
        <taxon>Eukaryota</taxon>
        <taxon>Haptista</taxon>
        <taxon>Haptophyta</taxon>
        <taxon>Prymnesiophyceae</taxon>
        <taxon>Prymnesiales</taxon>
        <taxon>Prymnesiaceae</taxon>
        <taxon>Prymnesium</taxon>
    </lineage>
</organism>
<keyword evidence="1 2" id="KW-0833">Ubl conjugation pathway</keyword>
<dbReference type="Gene3D" id="2.20.70.10">
    <property type="match status" value="1"/>
</dbReference>
<dbReference type="Gene3D" id="3.90.1750.10">
    <property type="entry name" value="Hect, E3 ligase catalytic domains"/>
    <property type="match status" value="1"/>
</dbReference>
<evidence type="ECO:0000259" key="5">
    <source>
        <dbReference type="PROSITE" id="PS50030"/>
    </source>
</evidence>
<dbReference type="PANTHER" id="PTHR46654">
    <property type="entry name" value="E3 UBIQUITIN-PROTEIN LIGASE HECTD3"/>
    <property type="match status" value="1"/>
</dbReference>
<dbReference type="Pfam" id="PF00632">
    <property type="entry name" value="HECT"/>
    <property type="match status" value="1"/>
</dbReference>
<keyword evidence="8" id="KW-1185">Reference proteome</keyword>